<evidence type="ECO:0000256" key="10">
    <source>
        <dbReference type="ARBA" id="ARBA00048594"/>
    </source>
</evidence>
<evidence type="ECO:0000259" key="12">
    <source>
        <dbReference type="PROSITE" id="PS50052"/>
    </source>
</evidence>
<evidence type="ECO:0000256" key="6">
    <source>
        <dbReference type="ARBA" id="ARBA00022741"/>
    </source>
</evidence>
<comment type="function">
    <text evidence="1 11">Essential for recycling GMP and indirectly, cGMP.</text>
</comment>
<gene>
    <name evidence="11" type="primary">gmk</name>
    <name evidence="13" type="ORF">XD66_1561</name>
</gene>
<comment type="subcellular location">
    <subcellularLocation>
        <location evidence="11">Cytoplasm</location>
    </subcellularLocation>
</comment>
<accession>A0A101FEU9</accession>
<dbReference type="InterPro" id="IPR020590">
    <property type="entry name" value="Guanylate_kinase_CS"/>
</dbReference>
<keyword evidence="7 11" id="KW-0418">Kinase</keyword>
<evidence type="ECO:0000256" key="3">
    <source>
        <dbReference type="ARBA" id="ARBA00012961"/>
    </source>
</evidence>
<protein>
    <recommendedName>
        <fullName evidence="4 11">Guanylate kinase</fullName>
        <ecNumber evidence="3 11">2.7.4.8</ecNumber>
    </recommendedName>
    <alternativeName>
        <fullName evidence="9 11">GMP kinase</fullName>
    </alternativeName>
</protein>
<evidence type="ECO:0000256" key="5">
    <source>
        <dbReference type="ARBA" id="ARBA00022679"/>
    </source>
</evidence>
<dbReference type="InterPro" id="IPR008145">
    <property type="entry name" value="GK/Ca_channel_bsu"/>
</dbReference>
<dbReference type="PROSITE" id="PS00856">
    <property type="entry name" value="GUANYLATE_KINASE_1"/>
    <property type="match status" value="1"/>
</dbReference>
<evidence type="ECO:0000256" key="11">
    <source>
        <dbReference type="HAMAP-Rule" id="MF_00328"/>
    </source>
</evidence>
<comment type="catalytic activity">
    <reaction evidence="10 11">
        <text>GMP + ATP = GDP + ADP</text>
        <dbReference type="Rhea" id="RHEA:20780"/>
        <dbReference type="ChEBI" id="CHEBI:30616"/>
        <dbReference type="ChEBI" id="CHEBI:58115"/>
        <dbReference type="ChEBI" id="CHEBI:58189"/>
        <dbReference type="ChEBI" id="CHEBI:456216"/>
        <dbReference type="EC" id="2.7.4.8"/>
    </reaction>
</comment>
<dbReference type="Gene3D" id="3.30.63.10">
    <property type="entry name" value="Guanylate Kinase phosphate binding domain"/>
    <property type="match status" value="1"/>
</dbReference>
<evidence type="ECO:0000256" key="8">
    <source>
        <dbReference type="ARBA" id="ARBA00022840"/>
    </source>
</evidence>
<dbReference type="PANTHER" id="PTHR23117:SF13">
    <property type="entry name" value="GUANYLATE KINASE"/>
    <property type="match status" value="1"/>
</dbReference>
<dbReference type="GO" id="GO:0005524">
    <property type="term" value="F:ATP binding"/>
    <property type="evidence" value="ECO:0007669"/>
    <property type="project" value="UniProtKB-UniRule"/>
</dbReference>
<comment type="caution">
    <text evidence="13">The sequence shown here is derived from an EMBL/GenBank/DDBJ whole genome shotgun (WGS) entry which is preliminary data.</text>
</comment>
<dbReference type="InterPro" id="IPR027417">
    <property type="entry name" value="P-loop_NTPase"/>
</dbReference>
<dbReference type="FunFam" id="3.30.63.10:FF:000002">
    <property type="entry name" value="Guanylate kinase 1"/>
    <property type="match status" value="1"/>
</dbReference>
<dbReference type="GO" id="GO:0004385">
    <property type="term" value="F:GMP kinase activity"/>
    <property type="evidence" value="ECO:0007669"/>
    <property type="project" value="UniProtKB-UniRule"/>
</dbReference>
<keyword evidence="11" id="KW-0963">Cytoplasm</keyword>
<dbReference type="GO" id="GO:0005829">
    <property type="term" value="C:cytosol"/>
    <property type="evidence" value="ECO:0007669"/>
    <property type="project" value="TreeGrafter"/>
</dbReference>
<dbReference type="PANTHER" id="PTHR23117">
    <property type="entry name" value="GUANYLATE KINASE-RELATED"/>
    <property type="match status" value="1"/>
</dbReference>
<dbReference type="EC" id="2.7.4.8" evidence="3 11"/>
<dbReference type="InterPro" id="IPR008144">
    <property type="entry name" value="Guanylate_kin-like_dom"/>
</dbReference>
<evidence type="ECO:0000256" key="1">
    <source>
        <dbReference type="ARBA" id="ARBA00003531"/>
    </source>
</evidence>
<dbReference type="HAMAP" id="MF_00328">
    <property type="entry name" value="Guanylate_kinase"/>
    <property type="match status" value="1"/>
</dbReference>
<evidence type="ECO:0000313" key="13">
    <source>
        <dbReference type="EMBL" id="KUK35731.1"/>
    </source>
</evidence>
<evidence type="ECO:0000256" key="2">
    <source>
        <dbReference type="ARBA" id="ARBA00005790"/>
    </source>
</evidence>
<dbReference type="EMBL" id="LGFO01000276">
    <property type="protein sequence ID" value="KUK35731.1"/>
    <property type="molecule type" value="Genomic_DNA"/>
</dbReference>
<dbReference type="Gene3D" id="3.40.50.300">
    <property type="entry name" value="P-loop containing nucleotide triphosphate hydrolases"/>
    <property type="match status" value="1"/>
</dbReference>
<name>A0A101FEU9_9THEO</name>
<comment type="similarity">
    <text evidence="2 11">Belongs to the guanylate kinase family.</text>
</comment>
<sequence length="190" mass="21822">MTVRPLLIVISGPSGSGKGTLCELLRKALPNISYSVSVTTRPPRINEKDGVDYFFVTEEEFKRMLEKGELLEWAEVYGHYYGTPRFAVEDALRSGKDVLLEIDIQGAFKVKEIFPEALLIFIKPPSIEELSKRITKRGTEDVETIGRRLNCAYRELQAAQMYDYVVQNDRKERAFMELLEIINKEKNARN</sequence>
<organism evidence="13 14">
    <name type="scientific">Thermacetogenium phaeum</name>
    <dbReference type="NCBI Taxonomy" id="85874"/>
    <lineage>
        <taxon>Bacteria</taxon>
        <taxon>Bacillati</taxon>
        <taxon>Bacillota</taxon>
        <taxon>Clostridia</taxon>
        <taxon>Thermoanaerobacterales</taxon>
        <taxon>Thermoanaerobacteraceae</taxon>
        <taxon>Thermacetogenium</taxon>
    </lineage>
</organism>
<dbReference type="PATRIC" id="fig|85874.4.peg.1260"/>
<dbReference type="AlphaFoldDB" id="A0A101FEU9"/>
<feature type="binding site" evidence="11">
    <location>
        <begin position="12"/>
        <end position="19"/>
    </location>
    <ligand>
        <name>ATP</name>
        <dbReference type="ChEBI" id="CHEBI:30616"/>
    </ligand>
</feature>
<evidence type="ECO:0000256" key="7">
    <source>
        <dbReference type="ARBA" id="ARBA00022777"/>
    </source>
</evidence>
<keyword evidence="5 11" id="KW-0808">Transferase</keyword>
<keyword evidence="6 11" id="KW-0547">Nucleotide-binding</keyword>
<dbReference type="Pfam" id="PF00625">
    <property type="entry name" value="Guanylate_kin"/>
    <property type="match status" value="1"/>
</dbReference>
<dbReference type="CDD" id="cd00071">
    <property type="entry name" value="GMPK"/>
    <property type="match status" value="1"/>
</dbReference>
<reference evidence="14" key="1">
    <citation type="journal article" date="2015" name="MBio">
        <title>Genome-Resolved Metagenomic Analysis Reveals Roles for Candidate Phyla and Other Microbial Community Members in Biogeochemical Transformations in Oil Reservoirs.</title>
        <authorList>
            <person name="Hu P."/>
            <person name="Tom L."/>
            <person name="Singh A."/>
            <person name="Thomas B.C."/>
            <person name="Baker B.J."/>
            <person name="Piceno Y.M."/>
            <person name="Andersen G.L."/>
            <person name="Banfield J.F."/>
        </authorList>
    </citation>
    <scope>NUCLEOTIDE SEQUENCE [LARGE SCALE GENOMIC DNA]</scope>
</reference>
<dbReference type="Proteomes" id="UP000053326">
    <property type="component" value="Unassembled WGS sequence"/>
</dbReference>
<dbReference type="SUPFAM" id="SSF52540">
    <property type="entry name" value="P-loop containing nucleoside triphosphate hydrolases"/>
    <property type="match status" value="1"/>
</dbReference>
<dbReference type="InterPro" id="IPR017665">
    <property type="entry name" value="Guanylate_kinase"/>
</dbReference>
<evidence type="ECO:0000256" key="9">
    <source>
        <dbReference type="ARBA" id="ARBA00030128"/>
    </source>
</evidence>
<proteinExistence type="inferred from homology"/>
<evidence type="ECO:0000256" key="4">
    <source>
        <dbReference type="ARBA" id="ARBA00016296"/>
    </source>
</evidence>
<feature type="domain" description="Guanylate kinase-like" evidence="12">
    <location>
        <begin position="5"/>
        <end position="183"/>
    </location>
</feature>
<dbReference type="NCBIfam" id="TIGR03263">
    <property type="entry name" value="guanyl_kin"/>
    <property type="match status" value="1"/>
</dbReference>
<keyword evidence="8 11" id="KW-0067">ATP-binding</keyword>
<dbReference type="PROSITE" id="PS50052">
    <property type="entry name" value="GUANYLATE_KINASE_2"/>
    <property type="match status" value="1"/>
</dbReference>
<evidence type="ECO:0000313" key="14">
    <source>
        <dbReference type="Proteomes" id="UP000053326"/>
    </source>
</evidence>
<dbReference type="SMART" id="SM00072">
    <property type="entry name" value="GuKc"/>
    <property type="match status" value="1"/>
</dbReference>